<gene>
    <name evidence="2" type="ORF">FIBRA_01915</name>
</gene>
<feature type="domain" description="NADH:flavin oxidoreductase/NADH oxidase N-terminal" evidence="1">
    <location>
        <begin position="9"/>
        <end position="339"/>
    </location>
</feature>
<dbReference type="Gene3D" id="3.20.20.70">
    <property type="entry name" value="Aldolase class I"/>
    <property type="match status" value="1"/>
</dbReference>
<dbReference type="InterPro" id="IPR045247">
    <property type="entry name" value="Oye-like"/>
</dbReference>
<protein>
    <recommendedName>
        <fullName evidence="1">NADH:flavin oxidoreductase/NADH oxidase N-terminal domain-containing protein</fullName>
    </recommendedName>
</protein>
<organism evidence="2 3">
    <name type="scientific">Fibroporia radiculosa</name>
    <dbReference type="NCBI Taxonomy" id="599839"/>
    <lineage>
        <taxon>Eukaryota</taxon>
        <taxon>Fungi</taxon>
        <taxon>Dikarya</taxon>
        <taxon>Basidiomycota</taxon>
        <taxon>Agaricomycotina</taxon>
        <taxon>Agaricomycetes</taxon>
        <taxon>Polyporales</taxon>
        <taxon>Fibroporiaceae</taxon>
        <taxon>Fibroporia</taxon>
    </lineage>
</organism>
<dbReference type="RefSeq" id="XP_012179173.1">
    <property type="nucleotide sequence ID" value="XM_012323783.1"/>
</dbReference>
<dbReference type="AlphaFoldDB" id="J4GLU6"/>
<evidence type="ECO:0000313" key="3">
    <source>
        <dbReference type="Proteomes" id="UP000006352"/>
    </source>
</evidence>
<name>J4GLU6_9APHY</name>
<dbReference type="STRING" id="599839.J4GLU6"/>
<reference evidence="2 3" key="1">
    <citation type="journal article" date="2012" name="Appl. Environ. Microbiol.">
        <title>Short-read sequencing for genomic analysis of the brown rot fungus Fibroporia radiculosa.</title>
        <authorList>
            <person name="Tang J.D."/>
            <person name="Perkins A.D."/>
            <person name="Sonstegard T.S."/>
            <person name="Schroeder S.G."/>
            <person name="Burgess S.C."/>
            <person name="Diehl S.V."/>
        </authorList>
    </citation>
    <scope>NUCLEOTIDE SEQUENCE [LARGE SCALE GENOMIC DNA]</scope>
    <source>
        <strain evidence="2 3">TFFH 294</strain>
    </source>
</reference>
<dbReference type="Pfam" id="PF00724">
    <property type="entry name" value="Oxidored_FMN"/>
    <property type="match status" value="1"/>
</dbReference>
<dbReference type="InParanoid" id="J4GLU6"/>
<dbReference type="FunFam" id="3.20.20.70:FF:000138">
    <property type="entry name" value="NADPH dehydrogenase 1"/>
    <property type="match status" value="1"/>
</dbReference>
<dbReference type="GO" id="GO:0010181">
    <property type="term" value="F:FMN binding"/>
    <property type="evidence" value="ECO:0007669"/>
    <property type="project" value="InterPro"/>
</dbReference>
<dbReference type="FunCoup" id="J4GLU6">
    <property type="interactions" value="216"/>
</dbReference>
<dbReference type="SUPFAM" id="SSF51395">
    <property type="entry name" value="FMN-linked oxidoreductases"/>
    <property type="match status" value="1"/>
</dbReference>
<dbReference type="InterPro" id="IPR013785">
    <property type="entry name" value="Aldolase_TIM"/>
</dbReference>
<dbReference type="HOGENOM" id="CLU_012153_0_0_1"/>
<sequence>MSSASVVPKLFQPIRVGDFTLSHRIVLAPLTRYRAHKNHVHSDLAIEYYAQRASVPGTLLVTEATFISEKAGGYNNVPGIWNDEQVTAWKRITDAIHEKGSRVFCQLWALGRAANPDVLRAEGPHDLVSASDIALAGHQPPRPLTIAEIKEYLETYATAARNAVRAGFDGVEIHSANGYLLDQFLQDVSNKRTDEYGGSIENRTRFALEVVDAISKAIGAPRVGIRISPWGQFQDMGMVDPRPTFSHLVRSIAQLHPNFAYLHLVEPRAHGNLDREVQEGESNDFLREIWSPRPFMSAGGYTRALAFEQSELSGDLIAFGRTFISNPDLPTRLAKDLPLARGDRDTYYIPETPKGFIDYPFSDDPRASL</sequence>
<dbReference type="PANTHER" id="PTHR22893:SF91">
    <property type="entry name" value="NADPH DEHYDROGENASE 2-RELATED"/>
    <property type="match status" value="1"/>
</dbReference>
<accession>J4GLU6</accession>
<dbReference type="GO" id="GO:0003959">
    <property type="term" value="F:NADPH dehydrogenase activity"/>
    <property type="evidence" value="ECO:0007669"/>
    <property type="project" value="TreeGrafter"/>
</dbReference>
<dbReference type="Proteomes" id="UP000006352">
    <property type="component" value="Unassembled WGS sequence"/>
</dbReference>
<evidence type="ECO:0000313" key="2">
    <source>
        <dbReference type="EMBL" id="CCL99890.1"/>
    </source>
</evidence>
<keyword evidence="3" id="KW-1185">Reference proteome</keyword>
<dbReference type="CDD" id="cd02933">
    <property type="entry name" value="OYE_like_FMN"/>
    <property type="match status" value="1"/>
</dbReference>
<dbReference type="EMBL" id="HE796954">
    <property type="protein sequence ID" value="CCL99890.1"/>
    <property type="molecule type" value="Genomic_DNA"/>
</dbReference>
<dbReference type="OrthoDB" id="276546at2759"/>
<dbReference type="PANTHER" id="PTHR22893">
    <property type="entry name" value="NADH OXIDOREDUCTASE-RELATED"/>
    <property type="match status" value="1"/>
</dbReference>
<evidence type="ECO:0000259" key="1">
    <source>
        <dbReference type="Pfam" id="PF00724"/>
    </source>
</evidence>
<proteinExistence type="predicted"/>
<dbReference type="InterPro" id="IPR001155">
    <property type="entry name" value="OxRdtase_FMN_N"/>
</dbReference>
<dbReference type="GeneID" id="24094801"/>